<dbReference type="InterPro" id="IPR015422">
    <property type="entry name" value="PyrdxlP-dep_Trfase_small"/>
</dbReference>
<dbReference type="InterPro" id="IPR005814">
    <property type="entry name" value="Aminotrans_3"/>
</dbReference>
<dbReference type="CDD" id="cd00610">
    <property type="entry name" value="OAT_like"/>
    <property type="match status" value="1"/>
</dbReference>
<dbReference type="GO" id="GO:0005759">
    <property type="term" value="C:mitochondrial matrix"/>
    <property type="evidence" value="ECO:0007669"/>
    <property type="project" value="TreeGrafter"/>
</dbReference>
<evidence type="ECO:0000256" key="4">
    <source>
        <dbReference type="ARBA" id="ARBA00008954"/>
    </source>
</evidence>
<accession>A0A9W8TB31</accession>
<dbReference type="Gene3D" id="3.90.1150.10">
    <property type="entry name" value="Aspartate Aminotransferase, domain 1"/>
    <property type="match status" value="1"/>
</dbReference>
<organism evidence="11 12">
    <name type="scientific">Fusarium piperis</name>
    <dbReference type="NCBI Taxonomy" id="1435070"/>
    <lineage>
        <taxon>Eukaryota</taxon>
        <taxon>Fungi</taxon>
        <taxon>Dikarya</taxon>
        <taxon>Ascomycota</taxon>
        <taxon>Pezizomycotina</taxon>
        <taxon>Sordariomycetes</taxon>
        <taxon>Hypocreomycetidae</taxon>
        <taxon>Hypocreales</taxon>
        <taxon>Nectriaceae</taxon>
        <taxon>Fusarium</taxon>
        <taxon>Fusarium solani species complex</taxon>
    </lineage>
</organism>
<keyword evidence="12" id="KW-1185">Reference proteome</keyword>
<dbReference type="InterPro" id="IPR004636">
    <property type="entry name" value="AcOrn/SuccOrn_fam"/>
</dbReference>
<evidence type="ECO:0000256" key="8">
    <source>
        <dbReference type="ARBA" id="ARBA00022679"/>
    </source>
</evidence>
<dbReference type="GO" id="GO:0003992">
    <property type="term" value="F:N2-acetyl-L-ornithine:2-oxoglutarate 5-aminotransferase activity"/>
    <property type="evidence" value="ECO:0007669"/>
    <property type="project" value="UniProtKB-EC"/>
</dbReference>
<keyword evidence="8 11" id="KW-0808">Transferase</keyword>
<dbReference type="InterPro" id="IPR015421">
    <property type="entry name" value="PyrdxlP-dep_Trfase_major"/>
</dbReference>
<comment type="pathway">
    <text evidence="3">Amino-acid biosynthesis; L-arginine biosynthesis; N(2)-acetyl-L-ornithine from L-glutamate: step 4/4.</text>
</comment>
<keyword evidence="7" id="KW-0028">Amino-acid biosynthesis</keyword>
<comment type="cofactor">
    <cofactor evidence="1">
        <name>pyridoxal 5'-phosphate</name>
        <dbReference type="ChEBI" id="CHEBI:597326"/>
    </cofactor>
</comment>
<dbReference type="HAMAP" id="MF_01107">
    <property type="entry name" value="ArgD_aminotrans_3"/>
    <property type="match status" value="1"/>
</dbReference>
<evidence type="ECO:0000256" key="10">
    <source>
        <dbReference type="RuleBase" id="RU003560"/>
    </source>
</evidence>
<comment type="caution">
    <text evidence="11">The sequence shown here is derived from an EMBL/GenBank/DDBJ whole genome shotgun (WGS) entry which is preliminary data.</text>
</comment>
<evidence type="ECO:0000256" key="9">
    <source>
        <dbReference type="ARBA" id="ARBA00022898"/>
    </source>
</evidence>
<keyword evidence="9 10" id="KW-0663">Pyridoxal phosphate</keyword>
<evidence type="ECO:0000313" key="11">
    <source>
        <dbReference type="EMBL" id="KAJ4310187.1"/>
    </source>
</evidence>
<protein>
    <recommendedName>
        <fullName evidence="5">acetylornithine transaminase</fullName>
        <ecNumber evidence="5">2.6.1.11</ecNumber>
    </recommendedName>
</protein>
<dbReference type="NCBIfam" id="NF002325">
    <property type="entry name" value="PRK01278.1"/>
    <property type="match status" value="1"/>
</dbReference>
<dbReference type="EC" id="2.6.1.11" evidence="5"/>
<reference evidence="11" key="1">
    <citation type="submission" date="2022-10" db="EMBL/GenBank/DDBJ databases">
        <title>Tapping the CABI collections for fungal endophytes: first genome assemblies for Collariella, Neodidymelliopsis, Ascochyta clinopodiicola, Didymella pomorum, Didymosphaeria variabile, Neocosmospora piperis and Neocucurbitaria cava.</title>
        <authorList>
            <person name="Hill R."/>
        </authorList>
    </citation>
    <scope>NUCLEOTIDE SEQUENCE</scope>
    <source>
        <strain evidence="11">IMI 366586</strain>
    </source>
</reference>
<dbReference type="Gene3D" id="3.40.640.10">
    <property type="entry name" value="Type I PLP-dependent aspartate aminotransferase-like (Major domain)"/>
    <property type="match status" value="1"/>
</dbReference>
<dbReference type="AlphaFoldDB" id="A0A9W8TB31"/>
<sequence>MPLLTLIKATLPSDGQAQRPDSGSGILPTYPRPSLMLTKGEGSYVTASNNKKYLDFTSGIAVVSLGHSDPEITKIITDQAGKLIHASMLFENEWADVLARNLVSKTKASGTMSDAYQVFLASSGTEANEAALKFARNFAKKVDPSGNKFEVVAFANAFHGRSFGSLSATYNPKYREPFAPLVPGFKHGTFNSVEGLDSLITDRTCAVIVEPLQGEGGIYPAKAEFMTALRKRCDETKALLIADEVQSGIGRTGSLWAHAHPSLRDPKTKKVFAEPDILTTAKALGNGFPVGATIVTRRVAETIGLGIHGTTYGGNPLACRIANNVLDRVSQDEFLKQVQAKSDHLVKGLKDLQAKMPGIIKDVRGHGLMLGIELQPEFSGKIPEVIQNARDRGLLVIVAGPCIRMVPPLTIEAKDLDLGLDIFKAALQAACVNSYDGKL</sequence>
<dbReference type="PANTHER" id="PTHR11986">
    <property type="entry name" value="AMINOTRANSFERASE CLASS III"/>
    <property type="match status" value="1"/>
</dbReference>
<dbReference type="OrthoDB" id="5419315at2759"/>
<evidence type="ECO:0000256" key="6">
    <source>
        <dbReference type="ARBA" id="ARBA00022576"/>
    </source>
</evidence>
<dbReference type="PANTHER" id="PTHR11986:SF79">
    <property type="entry name" value="ACETYLORNITHINE AMINOTRANSFERASE, MITOCHONDRIAL"/>
    <property type="match status" value="1"/>
</dbReference>
<dbReference type="GO" id="GO:0030170">
    <property type="term" value="F:pyridoxal phosphate binding"/>
    <property type="evidence" value="ECO:0007669"/>
    <property type="project" value="InterPro"/>
</dbReference>
<dbReference type="InterPro" id="IPR050103">
    <property type="entry name" value="Class-III_PLP-dep_AT"/>
</dbReference>
<evidence type="ECO:0000256" key="5">
    <source>
        <dbReference type="ARBA" id="ARBA00012919"/>
    </source>
</evidence>
<evidence type="ECO:0000313" key="12">
    <source>
        <dbReference type="Proteomes" id="UP001140502"/>
    </source>
</evidence>
<comment type="subcellular location">
    <subcellularLocation>
        <location evidence="2">Mitochondrion</location>
    </subcellularLocation>
</comment>
<evidence type="ECO:0000256" key="3">
    <source>
        <dbReference type="ARBA" id="ARBA00005024"/>
    </source>
</evidence>
<comment type="similarity">
    <text evidence="4 10">Belongs to the class-III pyridoxal-phosphate-dependent aminotransferase family.</text>
</comment>
<keyword evidence="6 11" id="KW-0032">Aminotransferase</keyword>
<gene>
    <name evidence="11" type="primary">ARG8_2</name>
    <name evidence="11" type="ORF">N0V84_011105</name>
</gene>
<dbReference type="Proteomes" id="UP001140502">
    <property type="component" value="Unassembled WGS sequence"/>
</dbReference>
<dbReference type="EMBL" id="JAPEUR010000391">
    <property type="protein sequence ID" value="KAJ4310187.1"/>
    <property type="molecule type" value="Genomic_DNA"/>
</dbReference>
<dbReference type="FunFam" id="3.40.640.10:FF:000004">
    <property type="entry name" value="Acetylornithine aminotransferase"/>
    <property type="match status" value="1"/>
</dbReference>
<dbReference type="Pfam" id="PF00202">
    <property type="entry name" value="Aminotran_3"/>
    <property type="match status" value="1"/>
</dbReference>
<name>A0A9W8TB31_9HYPO</name>
<dbReference type="NCBIfam" id="TIGR00707">
    <property type="entry name" value="argD"/>
    <property type="match status" value="1"/>
</dbReference>
<dbReference type="PIRSF" id="PIRSF000521">
    <property type="entry name" value="Transaminase_4ab_Lys_Orn"/>
    <property type="match status" value="1"/>
</dbReference>
<dbReference type="GO" id="GO:0042802">
    <property type="term" value="F:identical protein binding"/>
    <property type="evidence" value="ECO:0007669"/>
    <property type="project" value="TreeGrafter"/>
</dbReference>
<evidence type="ECO:0000256" key="7">
    <source>
        <dbReference type="ARBA" id="ARBA00022605"/>
    </source>
</evidence>
<evidence type="ECO:0000256" key="1">
    <source>
        <dbReference type="ARBA" id="ARBA00001933"/>
    </source>
</evidence>
<proteinExistence type="inferred from homology"/>
<dbReference type="GO" id="GO:0006526">
    <property type="term" value="P:L-arginine biosynthetic process"/>
    <property type="evidence" value="ECO:0007669"/>
    <property type="project" value="UniProtKB-ARBA"/>
</dbReference>
<evidence type="ECO:0000256" key="2">
    <source>
        <dbReference type="ARBA" id="ARBA00004173"/>
    </source>
</evidence>
<dbReference type="SUPFAM" id="SSF53383">
    <property type="entry name" value="PLP-dependent transferases"/>
    <property type="match status" value="1"/>
</dbReference>
<dbReference type="InterPro" id="IPR015424">
    <property type="entry name" value="PyrdxlP-dep_Trfase"/>
</dbReference>